<organism evidence="4">
    <name type="scientific">Timema tahoe</name>
    <dbReference type="NCBI Taxonomy" id="61484"/>
    <lineage>
        <taxon>Eukaryota</taxon>
        <taxon>Metazoa</taxon>
        <taxon>Ecdysozoa</taxon>
        <taxon>Arthropoda</taxon>
        <taxon>Hexapoda</taxon>
        <taxon>Insecta</taxon>
        <taxon>Pterygota</taxon>
        <taxon>Neoptera</taxon>
        <taxon>Polyneoptera</taxon>
        <taxon>Phasmatodea</taxon>
        <taxon>Timematodea</taxon>
        <taxon>Timematoidea</taxon>
        <taxon>Timematidae</taxon>
        <taxon>Timema</taxon>
    </lineage>
</organism>
<feature type="domain" description="Tectonic-1-3 N-terminal" evidence="3">
    <location>
        <begin position="116"/>
        <end position="197"/>
    </location>
</feature>
<dbReference type="PANTHER" id="PTHR14611">
    <property type="entry name" value="TECTONIC FAMILY MEMBER"/>
    <property type="match status" value="1"/>
</dbReference>
<dbReference type="InterPro" id="IPR057724">
    <property type="entry name" value="TCTN1-3_N"/>
</dbReference>
<name>A0A7R9NW44_9NEOP</name>
<dbReference type="InterPro" id="IPR040354">
    <property type="entry name" value="TCTN1-3"/>
</dbReference>
<evidence type="ECO:0000256" key="2">
    <source>
        <dbReference type="SAM" id="SignalP"/>
    </source>
</evidence>
<accession>A0A7R9NW44</accession>
<gene>
    <name evidence="4" type="ORF">TTEB3V08_LOCUS6416</name>
</gene>
<feature type="signal peptide" evidence="2">
    <location>
        <begin position="1"/>
        <end position="22"/>
    </location>
</feature>
<dbReference type="Pfam" id="PF25752">
    <property type="entry name" value="DUF1619_N"/>
    <property type="match status" value="1"/>
</dbReference>
<protein>
    <recommendedName>
        <fullName evidence="3">Tectonic-1-3 N-terminal domain-containing protein</fullName>
    </recommendedName>
</protein>
<evidence type="ECO:0000259" key="3">
    <source>
        <dbReference type="Pfam" id="PF25752"/>
    </source>
</evidence>
<dbReference type="EMBL" id="OE002261">
    <property type="protein sequence ID" value="CAD7458436.1"/>
    <property type="molecule type" value="Genomic_DNA"/>
</dbReference>
<evidence type="ECO:0000313" key="4">
    <source>
        <dbReference type="EMBL" id="CAD7458436.1"/>
    </source>
</evidence>
<feature type="compositionally biased region" description="Polar residues" evidence="1">
    <location>
        <begin position="67"/>
        <end position="76"/>
    </location>
</feature>
<evidence type="ECO:0000256" key="1">
    <source>
        <dbReference type="SAM" id="MobiDB-lite"/>
    </source>
</evidence>
<keyword evidence="2" id="KW-0732">Signal</keyword>
<feature type="compositionally biased region" description="Low complexity" evidence="1">
    <location>
        <begin position="52"/>
        <end position="66"/>
    </location>
</feature>
<dbReference type="AlphaFoldDB" id="A0A7R9NW44"/>
<dbReference type="PANTHER" id="PTHR14611:SF2">
    <property type="entry name" value="TECTONIC"/>
    <property type="match status" value="1"/>
</dbReference>
<feature type="region of interest" description="Disordered" evidence="1">
    <location>
        <begin position="52"/>
        <end position="76"/>
    </location>
</feature>
<proteinExistence type="predicted"/>
<reference evidence="4" key="1">
    <citation type="submission" date="2020-11" db="EMBL/GenBank/DDBJ databases">
        <authorList>
            <person name="Tran Van P."/>
        </authorList>
    </citation>
    <scope>NUCLEOTIDE SEQUENCE</scope>
</reference>
<sequence>MSLIMVLRFTFILLWVTHYVSPEENASVTEQITSVTDTCGNFSSNYECDSTTTSESISSEELNSTEVNSTETSNGTTDLALNTTLSSVQTSSLVPETTTEPASTTAEVTITSTPISDDICTCDLMLFSCDINCCCDSDCSTTDRQVFSSCKDKTPVLHDPRDCYQTHFIYHNNTPIKVVKEESGLFCLVAVNLPARFQYSNRQNLYALKLLSQDTRINKTESTSEDMVAAILNSASSTLAVSSLQEFEKLYKSLKVFHWQTVEDELPPFQPPFSYSDGGIVWTSSNNSLDPFSVPASMTGAVCQTNRMVQYLRDWSGSCVQIVPRHVATWCGRHKPLNIASYYEGVNIVATPHLINSTFFRLSSEEKHKGMVNAVE</sequence>
<dbReference type="GO" id="GO:0060271">
    <property type="term" value="P:cilium assembly"/>
    <property type="evidence" value="ECO:0007669"/>
    <property type="project" value="TreeGrafter"/>
</dbReference>
<feature type="chain" id="PRO_5031092877" description="Tectonic-1-3 N-terminal domain-containing protein" evidence="2">
    <location>
        <begin position="23"/>
        <end position="376"/>
    </location>
</feature>
<dbReference type="GO" id="GO:0035869">
    <property type="term" value="C:ciliary transition zone"/>
    <property type="evidence" value="ECO:0007669"/>
    <property type="project" value="TreeGrafter"/>
</dbReference>